<evidence type="ECO:0000256" key="9">
    <source>
        <dbReference type="HAMAP-Rule" id="MF_00542"/>
    </source>
</evidence>
<dbReference type="NCBIfam" id="TIGR02707">
    <property type="entry name" value="butyr_kinase"/>
    <property type="match status" value="1"/>
</dbReference>
<name>A0A0K2SFT7_LIMPI</name>
<comment type="catalytic activity">
    <reaction evidence="8 9">
        <text>butanoate + ATP = butanoyl phosphate + ADP</text>
        <dbReference type="Rhea" id="RHEA:13585"/>
        <dbReference type="ChEBI" id="CHEBI:17968"/>
        <dbReference type="ChEBI" id="CHEBI:30616"/>
        <dbReference type="ChEBI" id="CHEBI:58079"/>
        <dbReference type="ChEBI" id="CHEBI:456216"/>
        <dbReference type="EC" id="2.7.2.7"/>
    </reaction>
</comment>
<proteinExistence type="inferred from homology"/>
<keyword evidence="6 9" id="KW-0418">Kinase</keyword>
<dbReference type="PIRSF" id="PIRSF036458">
    <property type="entry name" value="Butyrate_kin"/>
    <property type="match status" value="1"/>
</dbReference>
<dbReference type="NCBIfam" id="NF002834">
    <property type="entry name" value="PRK03011.1-5"/>
    <property type="match status" value="1"/>
</dbReference>
<evidence type="ECO:0000256" key="4">
    <source>
        <dbReference type="ARBA" id="ARBA00022679"/>
    </source>
</evidence>
<reference evidence="12" key="2">
    <citation type="journal article" date="2016" name="Int. J. Syst. Evol. Microbiol.">
        <title>Complete genome sequence and cell structure of Limnochorda pilosa, a Gram-negative spore-former within the phylum Firmicutes.</title>
        <authorList>
            <person name="Watanabe M."/>
            <person name="Kojima H."/>
            <person name="Fukui M."/>
        </authorList>
    </citation>
    <scope>NUCLEOTIDE SEQUENCE [LARGE SCALE GENOMIC DNA]</scope>
    <source>
        <strain evidence="12">HC45</strain>
    </source>
</reference>
<dbReference type="RefSeq" id="WP_068132876.1">
    <property type="nucleotide sequence ID" value="NZ_AP014924.1"/>
</dbReference>
<keyword evidence="3 9" id="KW-0963">Cytoplasm</keyword>
<dbReference type="OrthoDB" id="9771859at2"/>
<evidence type="ECO:0000256" key="3">
    <source>
        <dbReference type="ARBA" id="ARBA00022490"/>
    </source>
</evidence>
<evidence type="ECO:0000256" key="10">
    <source>
        <dbReference type="RuleBase" id="RU003835"/>
    </source>
</evidence>
<evidence type="ECO:0000313" key="11">
    <source>
        <dbReference type="EMBL" id="BAS25955.1"/>
    </source>
</evidence>
<keyword evidence="4 9" id="KW-0808">Transferase</keyword>
<dbReference type="HAMAP" id="MF_00542">
    <property type="entry name" value="Butyrate_kinase"/>
    <property type="match status" value="1"/>
</dbReference>
<dbReference type="PANTHER" id="PTHR21060:SF3">
    <property type="entry name" value="BUTYRATE KINASE 2-RELATED"/>
    <property type="match status" value="1"/>
</dbReference>
<dbReference type="STRING" id="1555112.LIP_0098"/>
<evidence type="ECO:0000313" key="12">
    <source>
        <dbReference type="Proteomes" id="UP000065807"/>
    </source>
</evidence>
<keyword evidence="5 9" id="KW-0547">Nucleotide-binding</keyword>
<dbReference type="EMBL" id="AP014924">
    <property type="protein sequence ID" value="BAS25955.1"/>
    <property type="molecule type" value="Genomic_DNA"/>
</dbReference>
<dbReference type="AlphaFoldDB" id="A0A0K2SFT7"/>
<dbReference type="Pfam" id="PF00871">
    <property type="entry name" value="Acetate_kinase"/>
    <property type="match status" value="1"/>
</dbReference>
<dbReference type="Proteomes" id="UP000065807">
    <property type="component" value="Chromosome"/>
</dbReference>
<gene>
    <name evidence="9" type="primary">buk</name>
    <name evidence="11" type="ORF">LIP_0098</name>
</gene>
<dbReference type="PROSITE" id="PS01076">
    <property type="entry name" value="ACETATE_KINASE_2"/>
    <property type="match status" value="1"/>
</dbReference>
<keyword evidence="7 9" id="KW-0067">ATP-binding</keyword>
<dbReference type="GO" id="GO:0047761">
    <property type="term" value="F:butyrate kinase activity"/>
    <property type="evidence" value="ECO:0007669"/>
    <property type="project" value="UniProtKB-UniRule"/>
</dbReference>
<reference evidence="12" key="1">
    <citation type="submission" date="2015-07" db="EMBL/GenBank/DDBJ databases">
        <title>Complete genome sequence and phylogenetic analysis of Limnochorda pilosa.</title>
        <authorList>
            <person name="Watanabe M."/>
            <person name="Kojima H."/>
            <person name="Fukui M."/>
        </authorList>
    </citation>
    <scope>NUCLEOTIDE SEQUENCE [LARGE SCALE GENOMIC DNA]</scope>
    <source>
        <strain evidence="12">HC45</strain>
    </source>
</reference>
<dbReference type="InterPro" id="IPR023865">
    <property type="entry name" value="Aliphatic_acid_kinase_CS"/>
</dbReference>
<comment type="subcellular location">
    <subcellularLocation>
        <location evidence="1 9">Cytoplasm</location>
    </subcellularLocation>
</comment>
<dbReference type="PATRIC" id="fig|1555112.3.peg.101"/>
<accession>A0A0K2SFT7</accession>
<dbReference type="GO" id="GO:0008776">
    <property type="term" value="F:acetate kinase activity"/>
    <property type="evidence" value="ECO:0007669"/>
    <property type="project" value="TreeGrafter"/>
</dbReference>
<dbReference type="InterPro" id="IPR000890">
    <property type="entry name" value="Aliphatic_acid_kin_short-chain"/>
</dbReference>
<evidence type="ECO:0000256" key="6">
    <source>
        <dbReference type="ARBA" id="ARBA00022777"/>
    </source>
</evidence>
<keyword evidence="12" id="KW-1185">Reference proteome</keyword>
<evidence type="ECO:0000256" key="7">
    <source>
        <dbReference type="ARBA" id="ARBA00022840"/>
    </source>
</evidence>
<dbReference type="InterPro" id="IPR043129">
    <property type="entry name" value="ATPase_NBD"/>
</dbReference>
<evidence type="ECO:0000256" key="5">
    <source>
        <dbReference type="ARBA" id="ARBA00022741"/>
    </source>
</evidence>
<dbReference type="InterPro" id="IPR011245">
    <property type="entry name" value="Butyrate_kin"/>
</dbReference>
<dbReference type="SUPFAM" id="SSF53067">
    <property type="entry name" value="Actin-like ATPase domain"/>
    <property type="match status" value="2"/>
</dbReference>
<dbReference type="EC" id="2.7.2.7" evidence="9"/>
<evidence type="ECO:0000256" key="2">
    <source>
        <dbReference type="ARBA" id="ARBA00008748"/>
    </source>
</evidence>
<dbReference type="Gene3D" id="3.30.420.40">
    <property type="match status" value="2"/>
</dbReference>
<evidence type="ECO:0000256" key="8">
    <source>
        <dbReference type="ARBA" id="ARBA00048596"/>
    </source>
</evidence>
<sequence>MQAPGRAGWRVLAIDPGSTSTRWALYVDDNPVHEVTLRHLDAELEAYVRVWDQIPYRLERLRSSLAGRGVRVEDLHGVVARGGLLAPIPGGTYSVDAAMLDDLARAERGEHASNLGAPLAAHLAEPAGLPAWVVDPVSVDEMEPVARLSGLPGIERRSLCHALNMRAAARRLAQDLGVPYPSLRLVTVHLGSGVSLAAHRDGRMVDVCNPNDEGPFSPERTGSLPVTQMVDLCFSGRYTADELKRALVRRGGLVAYTGSRHLPDVLARAGADPEVRLALDAFVYQVAKEVGALATVLEGRVDWILLTGGGAHAAELVAALTERVRFLAPVRVDPGEHELEALVQGALRVLRNQEPARFYGIMCGG</sequence>
<protein>
    <recommendedName>
        <fullName evidence="9">Probable butyrate kinase</fullName>
        <shortName evidence="9">BK</shortName>
        <ecNumber evidence="9">2.7.2.7</ecNumber>
    </recommendedName>
    <alternativeName>
        <fullName evidence="9">Branched-chain carboxylic acid kinase</fullName>
    </alternativeName>
</protein>
<evidence type="ECO:0000256" key="1">
    <source>
        <dbReference type="ARBA" id="ARBA00004496"/>
    </source>
</evidence>
<dbReference type="PRINTS" id="PR00471">
    <property type="entry name" value="ACETATEKNASE"/>
</dbReference>
<dbReference type="KEGG" id="lpil:LIP_0098"/>
<dbReference type="GO" id="GO:0006083">
    <property type="term" value="P:acetate metabolic process"/>
    <property type="evidence" value="ECO:0007669"/>
    <property type="project" value="TreeGrafter"/>
</dbReference>
<dbReference type="CDD" id="cd24011">
    <property type="entry name" value="ASKHA_NBD_BK"/>
    <property type="match status" value="1"/>
</dbReference>
<dbReference type="PANTHER" id="PTHR21060">
    <property type="entry name" value="ACETATE KINASE"/>
    <property type="match status" value="1"/>
</dbReference>
<dbReference type="GO" id="GO:0005737">
    <property type="term" value="C:cytoplasm"/>
    <property type="evidence" value="ECO:0007669"/>
    <property type="project" value="UniProtKB-SubCell"/>
</dbReference>
<comment type="similarity">
    <text evidence="2 9 10">Belongs to the acetokinase family.</text>
</comment>
<organism evidence="11 12">
    <name type="scientific">Limnochorda pilosa</name>
    <dbReference type="NCBI Taxonomy" id="1555112"/>
    <lineage>
        <taxon>Bacteria</taxon>
        <taxon>Bacillati</taxon>
        <taxon>Bacillota</taxon>
        <taxon>Limnochordia</taxon>
        <taxon>Limnochordales</taxon>
        <taxon>Limnochordaceae</taxon>
        <taxon>Limnochorda</taxon>
    </lineage>
</organism>
<dbReference type="GO" id="GO:0005524">
    <property type="term" value="F:ATP binding"/>
    <property type="evidence" value="ECO:0007669"/>
    <property type="project" value="UniProtKB-KW"/>
</dbReference>